<evidence type="ECO:0000259" key="8">
    <source>
        <dbReference type="PROSITE" id="PS50929"/>
    </source>
</evidence>
<dbReference type="PANTHER" id="PTHR24223:SF448">
    <property type="entry name" value="FI20146P1-RELATED"/>
    <property type="match status" value="1"/>
</dbReference>
<reference evidence="9 10" key="1">
    <citation type="journal article" date="2018" name="Elife">
        <title>Firefly genomes illuminate parallel origins of bioluminescence in beetles.</title>
        <authorList>
            <person name="Fallon T.R."/>
            <person name="Lower S.E."/>
            <person name="Chang C.H."/>
            <person name="Bessho-Uehara M."/>
            <person name="Martin G.J."/>
            <person name="Bewick A.J."/>
            <person name="Behringer M."/>
            <person name="Debat H.J."/>
            <person name="Wong I."/>
            <person name="Day J.C."/>
            <person name="Suvorov A."/>
            <person name="Silva C.J."/>
            <person name="Stanger-Hall K.F."/>
            <person name="Hall D.W."/>
            <person name="Schmitz R.J."/>
            <person name="Nelson D.R."/>
            <person name="Lewis S.M."/>
            <person name="Shigenobu S."/>
            <person name="Bybee S.M."/>
            <person name="Larracuente A.M."/>
            <person name="Oba Y."/>
            <person name="Weng J.K."/>
        </authorList>
    </citation>
    <scope>NUCLEOTIDE SEQUENCE [LARGE SCALE GENOMIC DNA]</scope>
    <source>
        <strain evidence="9">1611_PpyrPB1</strain>
        <tissue evidence="9">Whole body</tissue>
    </source>
</reference>
<name>A0A5N4AMP2_PHOPY</name>
<dbReference type="Proteomes" id="UP000327044">
    <property type="component" value="Unassembled WGS sequence"/>
</dbReference>
<dbReference type="EMBL" id="VVIM01000006">
    <property type="protein sequence ID" value="KAB0798599.1"/>
    <property type="molecule type" value="Genomic_DNA"/>
</dbReference>
<proteinExistence type="predicted"/>
<protein>
    <recommendedName>
        <fullName evidence="8">ABC transmembrane type-1 domain-containing protein</fullName>
    </recommendedName>
</protein>
<organism evidence="9 10">
    <name type="scientific">Photinus pyralis</name>
    <name type="common">Common eastern firefly</name>
    <name type="synonym">Lampyris pyralis</name>
    <dbReference type="NCBI Taxonomy" id="7054"/>
    <lineage>
        <taxon>Eukaryota</taxon>
        <taxon>Metazoa</taxon>
        <taxon>Ecdysozoa</taxon>
        <taxon>Arthropoda</taxon>
        <taxon>Hexapoda</taxon>
        <taxon>Insecta</taxon>
        <taxon>Pterygota</taxon>
        <taxon>Neoptera</taxon>
        <taxon>Endopterygota</taxon>
        <taxon>Coleoptera</taxon>
        <taxon>Polyphaga</taxon>
        <taxon>Elateriformia</taxon>
        <taxon>Elateroidea</taxon>
        <taxon>Lampyridae</taxon>
        <taxon>Lampyrinae</taxon>
        <taxon>Photinus</taxon>
    </lineage>
</organism>
<evidence type="ECO:0000256" key="6">
    <source>
        <dbReference type="ARBA" id="ARBA00023136"/>
    </source>
</evidence>
<dbReference type="SUPFAM" id="SSF90123">
    <property type="entry name" value="ABC transporter transmembrane region"/>
    <property type="match status" value="1"/>
</dbReference>
<keyword evidence="2 7" id="KW-0812">Transmembrane</keyword>
<accession>A0A5N4AMP2</accession>
<dbReference type="GO" id="GO:0005524">
    <property type="term" value="F:ATP binding"/>
    <property type="evidence" value="ECO:0007669"/>
    <property type="project" value="UniProtKB-KW"/>
</dbReference>
<keyword evidence="10" id="KW-1185">Reference proteome</keyword>
<evidence type="ECO:0000256" key="2">
    <source>
        <dbReference type="ARBA" id="ARBA00022692"/>
    </source>
</evidence>
<gene>
    <name evidence="9" type="ORF">PPYR_09592</name>
</gene>
<evidence type="ECO:0000256" key="3">
    <source>
        <dbReference type="ARBA" id="ARBA00022741"/>
    </source>
</evidence>
<keyword evidence="6 7" id="KW-0472">Membrane</keyword>
<dbReference type="Gene3D" id="1.20.1560.10">
    <property type="entry name" value="ABC transporter type 1, transmembrane domain"/>
    <property type="match status" value="1"/>
</dbReference>
<keyword evidence="4" id="KW-0067">ATP-binding</keyword>
<keyword evidence="5 7" id="KW-1133">Transmembrane helix</keyword>
<dbReference type="PANTHER" id="PTHR24223">
    <property type="entry name" value="ATP-BINDING CASSETTE SUB-FAMILY C"/>
    <property type="match status" value="1"/>
</dbReference>
<keyword evidence="1" id="KW-0813">Transport</keyword>
<feature type="transmembrane region" description="Helical" evidence="7">
    <location>
        <begin position="32"/>
        <end position="52"/>
    </location>
</feature>
<dbReference type="AlphaFoldDB" id="A0A5N4AMP2"/>
<dbReference type="GO" id="GO:0016020">
    <property type="term" value="C:membrane"/>
    <property type="evidence" value="ECO:0007669"/>
    <property type="project" value="InterPro"/>
</dbReference>
<sequence length="170" mass="19254">MEQELSGFRLNQTTNSTEYQKLEESHDNVMRLYSFVMLGTAIFTILRAYTFYTFSSKASTNIHNSVVDRILNTGMMFFDNNLSGSVLNRFSRDLGIIDEQMPNVLAKFPVHQISCPSLYVSFTNGCGSSFIDTSEALQANFSVLNDNLFVCDSFDSFFPDEGFNVSEQDF</sequence>
<dbReference type="PROSITE" id="PS50929">
    <property type="entry name" value="ABC_TM1F"/>
    <property type="match status" value="1"/>
</dbReference>
<evidence type="ECO:0000256" key="7">
    <source>
        <dbReference type="SAM" id="Phobius"/>
    </source>
</evidence>
<comment type="caution">
    <text evidence="9">The sequence shown here is derived from an EMBL/GenBank/DDBJ whole genome shotgun (WGS) entry which is preliminary data.</text>
</comment>
<dbReference type="InParanoid" id="A0A5N4AMP2"/>
<dbReference type="InterPro" id="IPR011527">
    <property type="entry name" value="ABC1_TM_dom"/>
</dbReference>
<evidence type="ECO:0000256" key="5">
    <source>
        <dbReference type="ARBA" id="ARBA00022989"/>
    </source>
</evidence>
<dbReference type="GO" id="GO:0140359">
    <property type="term" value="F:ABC-type transporter activity"/>
    <property type="evidence" value="ECO:0007669"/>
    <property type="project" value="InterPro"/>
</dbReference>
<feature type="domain" description="ABC transmembrane type-1" evidence="8">
    <location>
        <begin position="32"/>
        <end position="108"/>
    </location>
</feature>
<evidence type="ECO:0000313" key="9">
    <source>
        <dbReference type="EMBL" id="KAB0798599.1"/>
    </source>
</evidence>
<keyword evidence="3" id="KW-0547">Nucleotide-binding</keyword>
<dbReference type="InterPro" id="IPR036640">
    <property type="entry name" value="ABC1_TM_sf"/>
</dbReference>
<dbReference type="Pfam" id="PF00664">
    <property type="entry name" value="ABC_membrane"/>
    <property type="match status" value="1"/>
</dbReference>
<evidence type="ECO:0000313" key="10">
    <source>
        <dbReference type="Proteomes" id="UP000327044"/>
    </source>
</evidence>
<evidence type="ECO:0000256" key="1">
    <source>
        <dbReference type="ARBA" id="ARBA00022448"/>
    </source>
</evidence>
<evidence type="ECO:0000256" key="4">
    <source>
        <dbReference type="ARBA" id="ARBA00022840"/>
    </source>
</evidence>
<dbReference type="InterPro" id="IPR050173">
    <property type="entry name" value="ABC_transporter_C-like"/>
</dbReference>